<proteinExistence type="predicted"/>
<accession>A0A8W8P1Q6</accession>
<dbReference type="PANTHER" id="PTHR24043:SF8">
    <property type="entry name" value="EGF-LIKE DOMAIN-CONTAINING PROTEIN"/>
    <property type="match status" value="1"/>
</dbReference>
<reference evidence="3" key="1">
    <citation type="submission" date="2022-08" db="UniProtKB">
        <authorList>
            <consortium name="EnsemblMetazoa"/>
        </authorList>
    </citation>
    <scope>IDENTIFICATION</scope>
    <source>
        <strain evidence="3">05x7-T-G4-1.051#20</strain>
    </source>
</reference>
<keyword evidence="2" id="KW-0472">Membrane</keyword>
<evidence type="ECO:0000256" key="2">
    <source>
        <dbReference type="SAM" id="Phobius"/>
    </source>
</evidence>
<evidence type="ECO:0000256" key="1">
    <source>
        <dbReference type="ARBA" id="ARBA00022536"/>
    </source>
</evidence>
<keyword evidence="4" id="KW-1185">Reference proteome</keyword>
<organism evidence="3 4">
    <name type="scientific">Magallana gigas</name>
    <name type="common">Pacific oyster</name>
    <name type="synonym">Crassostrea gigas</name>
    <dbReference type="NCBI Taxonomy" id="29159"/>
    <lineage>
        <taxon>Eukaryota</taxon>
        <taxon>Metazoa</taxon>
        <taxon>Spiralia</taxon>
        <taxon>Lophotrochozoa</taxon>
        <taxon>Mollusca</taxon>
        <taxon>Bivalvia</taxon>
        <taxon>Autobranchia</taxon>
        <taxon>Pteriomorphia</taxon>
        <taxon>Ostreida</taxon>
        <taxon>Ostreoidea</taxon>
        <taxon>Ostreidae</taxon>
        <taxon>Magallana</taxon>
    </lineage>
</organism>
<dbReference type="InterPro" id="IPR042635">
    <property type="entry name" value="MEGF10/SREC1/2-like"/>
</dbReference>
<keyword evidence="1" id="KW-0245">EGF-like domain</keyword>
<dbReference type="EnsemblMetazoa" id="G8225.1">
    <property type="protein sequence ID" value="G8225.1:cds"/>
    <property type="gene ID" value="G8225"/>
</dbReference>
<dbReference type="Proteomes" id="UP000005408">
    <property type="component" value="Unassembled WGS sequence"/>
</dbReference>
<dbReference type="GO" id="GO:0005044">
    <property type="term" value="F:scavenger receptor activity"/>
    <property type="evidence" value="ECO:0007669"/>
    <property type="project" value="InterPro"/>
</dbReference>
<evidence type="ECO:0000313" key="3">
    <source>
        <dbReference type="EnsemblMetazoa" id="G8225.1:cds"/>
    </source>
</evidence>
<evidence type="ECO:0008006" key="5">
    <source>
        <dbReference type="Google" id="ProtNLM"/>
    </source>
</evidence>
<keyword evidence="2" id="KW-0812">Transmembrane</keyword>
<evidence type="ECO:0000313" key="4">
    <source>
        <dbReference type="Proteomes" id="UP000005408"/>
    </source>
</evidence>
<protein>
    <recommendedName>
        <fullName evidence="5">Multiple epidermal growth factor-like domains 10</fullName>
    </recommendedName>
</protein>
<dbReference type="Gene3D" id="2.170.300.10">
    <property type="entry name" value="Tie2 ligand-binding domain superfamily"/>
    <property type="match status" value="1"/>
</dbReference>
<keyword evidence="2" id="KW-1133">Transmembrane helix</keyword>
<sequence>MICEQNANNFFTTRFLGFSVYISNTTRKEDGLLCFRDTNYTRRTIPNPQSILCRAYGRYVIYYNNRTHPPFPNGYSKDGANNELCEVEVFGCQNPGYYGLNCSSKCPLNCQGGHCDIVEGTCISCTKGYEGTRCAEHCSDNTYGMECKQICGNCINGEQCHPVNGSCLNGCDRGTYGIKCNLACPYGHFGCDCKEKCNINCGVTEKCDRETGECSGGCQAGWKGPRCDQRCTDGKFGLNCSQPCGFCTEKKQCHFINGICVEGCDSGYIGSLCVQNCINNTYGPNCSYNCGNCLYIYGEQCHHVTGRCPRGCSSGYTGDRCQKHVSNASLTVSEEPIIHTNILLYTFVGLFCVSILTNIILTIRNRRLQLKYKPNKQYNEISTCNTVVVHNNTAYDKVDKVENRAEYLECGEFNQASVYECVSSLD</sequence>
<dbReference type="AlphaFoldDB" id="A0A8W8P1Q6"/>
<dbReference type="PANTHER" id="PTHR24043">
    <property type="entry name" value="SCAVENGER RECEPTOR CLASS F"/>
    <property type="match status" value="1"/>
</dbReference>
<dbReference type="Gene3D" id="2.60.120.260">
    <property type="entry name" value="Galactose-binding domain-like"/>
    <property type="match status" value="1"/>
</dbReference>
<feature type="transmembrane region" description="Helical" evidence="2">
    <location>
        <begin position="342"/>
        <end position="363"/>
    </location>
</feature>
<name>A0A8W8P1Q6_MAGGI</name>